<evidence type="ECO:0000313" key="1">
    <source>
        <dbReference type="EMBL" id="VEL40947.1"/>
    </source>
</evidence>
<dbReference type="EMBL" id="CAAALY010267158">
    <property type="protein sequence ID" value="VEL40947.1"/>
    <property type="molecule type" value="Genomic_DNA"/>
</dbReference>
<dbReference type="AlphaFoldDB" id="A0A448XNG9"/>
<protein>
    <submittedName>
        <fullName evidence="1">Uncharacterized protein</fullName>
    </submittedName>
</protein>
<evidence type="ECO:0000313" key="2">
    <source>
        <dbReference type="Proteomes" id="UP000784294"/>
    </source>
</evidence>
<keyword evidence="2" id="KW-1185">Reference proteome</keyword>
<comment type="caution">
    <text evidence="1">The sequence shown here is derived from an EMBL/GenBank/DDBJ whole genome shotgun (WGS) entry which is preliminary data.</text>
</comment>
<accession>A0A448XNG9</accession>
<sequence length="103" mass="11791">MIRADSQTVRDRQSINHFVKTLNSAGDGPLHVRQREDVHLYPFMQSAQPVQVATRLSVYPSLLHVGLFRLIRPRGRARYRFDAVSLPEAKPDFGVSTDLCCRR</sequence>
<name>A0A448XNG9_9PLAT</name>
<dbReference type="Proteomes" id="UP000784294">
    <property type="component" value="Unassembled WGS sequence"/>
</dbReference>
<organism evidence="1 2">
    <name type="scientific">Protopolystoma xenopodis</name>
    <dbReference type="NCBI Taxonomy" id="117903"/>
    <lineage>
        <taxon>Eukaryota</taxon>
        <taxon>Metazoa</taxon>
        <taxon>Spiralia</taxon>
        <taxon>Lophotrochozoa</taxon>
        <taxon>Platyhelminthes</taxon>
        <taxon>Monogenea</taxon>
        <taxon>Polyopisthocotylea</taxon>
        <taxon>Polystomatidea</taxon>
        <taxon>Polystomatidae</taxon>
        <taxon>Protopolystoma</taxon>
    </lineage>
</organism>
<gene>
    <name evidence="1" type="ORF">PXEA_LOCUS34387</name>
</gene>
<reference evidence="1" key="1">
    <citation type="submission" date="2018-11" db="EMBL/GenBank/DDBJ databases">
        <authorList>
            <consortium name="Pathogen Informatics"/>
        </authorList>
    </citation>
    <scope>NUCLEOTIDE SEQUENCE</scope>
</reference>
<proteinExistence type="predicted"/>